<comment type="caution">
    <text evidence="3">The sequence shown here is derived from an EMBL/GenBank/DDBJ whole genome shotgun (WGS) entry which is preliminary data.</text>
</comment>
<feature type="domain" description="DUF2786" evidence="1">
    <location>
        <begin position="9"/>
        <end position="45"/>
    </location>
</feature>
<reference evidence="3 4" key="1">
    <citation type="submission" date="2020-03" db="EMBL/GenBank/DDBJ databases">
        <title>Draft genome sequence of environmentally isolated cultures.</title>
        <authorList>
            <person name="Wilson H.S."/>
            <person name="De Leon M.E."/>
        </authorList>
    </citation>
    <scope>NUCLEOTIDE SEQUENCE [LARGE SCALE GENOMIC DNA]</scope>
    <source>
        <strain evidence="3 4">HSC-31F16</strain>
    </source>
</reference>
<dbReference type="Proteomes" id="UP001515641">
    <property type="component" value="Unassembled WGS sequence"/>
</dbReference>
<evidence type="ECO:0000313" key="4">
    <source>
        <dbReference type="Proteomes" id="UP001515641"/>
    </source>
</evidence>
<accession>A0ABX0L520</accession>
<evidence type="ECO:0000259" key="2">
    <source>
        <dbReference type="Pfam" id="PF23771"/>
    </source>
</evidence>
<protein>
    <submittedName>
        <fullName evidence="3">DUF2786 domain-containing protein</fullName>
    </submittedName>
</protein>
<sequence length="234" mass="25778">MSWLDKQNAISKIKKCLALAESLNKHEAASALRQAQALIRKHGVNELELISAEIARCDAIASAKSRPSEWESLLASTVAKVFGCRALFVTDGTAARWAFIGAYPTNELAQYGFVVMLEQLKAQRNEYRKKHCMHLIEANRVIRADLFCLGWVDAVRRNVQALARKLTNSPAINAYLETNFEVITDLVVTNRSAGKELTVREEEAMEIGAAAGRIANLTRALGCNTNTCSLLKSA</sequence>
<dbReference type="PIRSF" id="PIRSF028111">
    <property type="entry name" value="UCP028111"/>
    <property type="match status" value="1"/>
</dbReference>
<name>A0ABX0L520_9NEIS</name>
<dbReference type="EMBL" id="JAAOMA010000004">
    <property type="protein sequence ID" value="NHR04436.1"/>
    <property type="molecule type" value="Genomic_DNA"/>
</dbReference>
<dbReference type="Pfam" id="PF23771">
    <property type="entry name" value="DUF7168"/>
    <property type="match status" value="1"/>
</dbReference>
<evidence type="ECO:0000259" key="1">
    <source>
        <dbReference type="Pfam" id="PF10979"/>
    </source>
</evidence>
<gene>
    <name evidence="3" type="ORF">HA052_04425</name>
</gene>
<dbReference type="InterPro" id="IPR016868">
    <property type="entry name" value="Phage_B3_Orf5"/>
</dbReference>
<proteinExistence type="predicted"/>
<evidence type="ECO:0000313" key="3">
    <source>
        <dbReference type="EMBL" id="NHR04436.1"/>
    </source>
</evidence>
<dbReference type="RefSeq" id="WP_166450953.1">
    <property type="nucleotide sequence ID" value="NZ_JAAOMA010000004.1"/>
</dbReference>
<dbReference type="InterPro" id="IPR055592">
    <property type="entry name" value="DUF7168"/>
</dbReference>
<dbReference type="InterPro" id="IPR024498">
    <property type="entry name" value="DUF2786"/>
</dbReference>
<feature type="domain" description="DUF7168" evidence="2">
    <location>
        <begin position="61"/>
        <end position="186"/>
    </location>
</feature>
<dbReference type="Pfam" id="PF10979">
    <property type="entry name" value="DUF2786"/>
    <property type="match status" value="1"/>
</dbReference>
<keyword evidence="4" id="KW-1185">Reference proteome</keyword>
<organism evidence="3 4">
    <name type="scientific">Chromobacterium fluminis</name>
    <dbReference type="NCBI Taxonomy" id="3044269"/>
    <lineage>
        <taxon>Bacteria</taxon>
        <taxon>Pseudomonadati</taxon>
        <taxon>Pseudomonadota</taxon>
        <taxon>Betaproteobacteria</taxon>
        <taxon>Neisseriales</taxon>
        <taxon>Chromobacteriaceae</taxon>
        <taxon>Chromobacterium</taxon>
    </lineage>
</organism>